<evidence type="ECO:0000256" key="2">
    <source>
        <dbReference type="ARBA" id="ARBA00023134"/>
    </source>
</evidence>
<feature type="compositionally biased region" description="Basic and acidic residues" evidence="5">
    <location>
        <begin position="365"/>
        <end position="376"/>
    </location>
</feature>
<dbReference type="InterPro" id="IPR007149">
    <property type="entry name" value="Leo1"/>
</dbReference>
<evidence type="ECO:0000256" key="1">
    <source>
        <dbReference type="ARBA" id="ARBA00022741"/>
    </source>
</evidence>
<dbReference type="GO" id="GO:1990269">
    <property type="term" value="F:RNA polymerase II C-terminal domain phosphoserine binding"/>
    <property type="evidence" value="ECO:0007669"/>
    <property type="project" value="TreeGrafter"/>
</dbReference>
<keyword evidence="4" id="KW-0460">Magnesium</keyword>
<feature type="compositionally biased region" description="Basic and acidic residues" evidence="5">
    <location>
        <begin position="120"/>
        <end position="129"/>
    </location>
</feature>
<feature type="compositionally biased region" description="Acidic residues" evidence="5">
    <location>
        <begin position="41"/>
        <end position="55"/>
    </location>
</feature>
<dbReference type="SUPFAM" id="SSF52540">
    <property type="entry name" value="P-loop containing nucleoside triphosphate hydrolases"/>
    <property type="match status" value="1"/>
</dbReference>
<evidence type="ECO:0000256" key="4">
    <source>
        <dbReference type="PIRSR" id="PIRSR606689-2"/>
    </source>
</evidence>
<dbReference type="AlphaFoldDB" id="A0A3M7AVT0"/>
<feature type="binding site" evidence="4">
    <location>
        <position position="596"/>
    </location>
    <ligand>
        <name>Mg(2+)</name>
        <dbReference type="ChEBI" id="CHEBI:18420"/>
    </ligand>
</feature>
<feature type="region of interest" description="Disordered" evidence="5">
    <location>
        <begin position="1"/>
        <end position="163"/>
    </location>
</feature>
<evidence type="ECO:0000256" key="5">
    <source>
        <dbReference type="SAM" id="MobiDB-lite"/>
    </source>
</evidence>
<evidence type="ECO:0000313" key="7">
    <source>
        <dbReference type="Proteomes" id="UP000276864"/>
    </source>
</evidence>
<name>A0A3M7AVT0_HORWE</name>
<feature type="binding site" evidence="4">
    <location>
        <position position="613"/>
    </location>
    <ligand>
        <name>Mg(2+)</name>
        <dbReference type="ChEBI" id="CHEBI:18420"/>
    </ligand>
</feature>
<dbReference type="Gene3D" id="3.40.50.300">
    <property type="entry name" value="P-loop containing nucleotide triphosphate hydrolases"/>
    <property type="match status" value="1"/>
</dbReference>
<dbReference type="InterPro" id="IPR027417">
    <property type="entry name" value="P-loop_NTPase"/>
</dbReference>
<keyword evidence="4" id="KW-0479">Metal-binding</keyword>
<organism evidence="6 7">
    <name type="scientific">Hortaea werneckii</name>
    <name type="common">Black yeast</name>
    <name type="synonym">Cladosporium werneckii</name>
    <dbReference type="NCBI Taxonomy" id="91943"/>
    <lineage>
        <taxon>Eukaryota</taxon>
        <taxon>Fungi</taxon>
        <taxon>Dikarya</taxon>
        <taxon>Ascomycota</taxon>
        <taxon>Pezizomycotina</taxon>
        <taxon>Dothideomycetes</taxon>
        <taxon>Dothideomycetidae</taxon>
        <taxon>Mycosphaerellales</taxon>
        <taxon>Teratosphaeriaceae</taxon>
        <taxon>Hortaea</taxon>
    </lineage>
</organism>
<dbReference type="GO" id="GO:0006368">
    <property type="term" value="P:transcription elongation by RNA polymerase II"/>
    <property type="evidence" value="ECO:0007669"/>
    <property type="project" value="InterPro"/>
</dbReference>
<gene>
    <name evidence="6" type="ORF">D0866_07144</name>
</gene>
<keyword evidence="2 3" id="KW-0342">GTP-binding</keyword>
<dbReference type="GO" id="GO:0016593">
    <property type="term" value="C:Cdc73/Paf1 complex"/>
    <property type="evidence" value="ECO:0007669"/>
    <property type="project" value="InterPro"/>
</dbReference>
<protein>
    <submittedName>
        <fullName evidence="6">Uncharacterized protein</fullName>
    </submittedName>
</protein>
<dbReference type="Proteomes" id="UP000276864">
    <property type="component" value="Unassembled WGS sequence"/>
</dbReference>
<dbReference type="Pfam" id="PF04004">
    <property type="entry name" value="Leo1"/>
    <property type="match status" value="1"/>
</dbReference>
<feature type="binding site" evidence="3">
    <location>
        <begin position="589"/>
        <end position="596"/>
    </location>
    <ligand>
        <name>GTP</name>
        <dbReference type="ChEBI" id="CHEBI:37565"/>
    </ligand>
</feature>
<dbReference type="GO" id="GO:0005525">
    <property type="term" value="F:GTP binding"/>
    <property type="evidence" value="ECO:0007669"/>
    <property type="project" value="UniProtKB-KW"/>
</dbReference>
<reference evidence="6 7" key="1">
    <citation type="journal article" date="2018" name="BMC Genomics">
        <title>Genomic evidence for intraspecific hybridization in a clonal and extremely halotolerant yeast.</title>
        <authorList>
            <person name="Gostincar C."/>
            <person name="Stajich J.E."/>
            <person name="Zupancic J."/>
            <person name="Zalar P."/>
            <person name="Gunde-Cimerman N."/>
        </authorList>
    </citation>
    <scope>NUCLEOTIDE SEQUENCE [LARGE SCALE GENOMIC DNA]</scope>
    <source>
        <strain evidence="6 7">EXF-6651</strain>
    </source>
</reference>
<feature type="compositionally biased region" description="Acidic residues" evidence="5">
    <location>
        <begin position="507"/>
        <end position="522"/>
    </location>
</feature>
<evidence type="ECO:0000256" key="3">
    <source>
        <dbReference type="PIRSR" id="PIRSR606689-1"/>
    </source>
</evidence>
<feature type="compositionally biased region" description="Basic and acidic residues" evidence="5">
    <location>
        <begin position="101"/>
        <end position="110"/>
    </location>
</feature>
<dbReference type="InterPro" id="IPR006689">
    <property type="entry name" value="Small_GTPase_ARF/SAR"/>
</dbReference>
<feature type="region of interest" description="Disordered" evidence="5">
    <location>
        <begin position="254"/>
        <end position="291"/>
    </location>
</feature>
<feature type="compositionally biased region" description="Basic and acidic residues" evidence="5">
    <location>
        <begin position="18"/>
        <end position="27"/>
    </location>
</feature>
<proteinExistence type="predicted"/>
<evidence type="ECO:0000313" key="6">
    <source>
        <dbReference type="EMBL" id="RMY31662.1"/>
    </source>
</evidence>
<dbReference type="GO" id="GO:0032968">
    <property type="term" value="P:positive regulation of transcription elongation by RNA polymerase II"/>
    <property type="evidence" value="ECO:0007669"/>
    <property type="project" value="TreeGrafter"/>
</dbReference>
<dbReference type="PANTHER" id="PTHR23146:SF0">
    <property type="entry name" value="RNA POLYMERASE-ASSOCIATED PROTEIN LEO1"/>
    <property type="match status" value="1"/>
</dbReference>
<feature type="region of interest" description="Disordered" evidence="5">
    <location>
        <begin position="350"/>
        <end position="540"/>
    </location>
</feature>
<dbReference type="GO" id="GO:0046872">
    <property type="term" value="F:metal ion binding"/>
    <property type="evidence" value="ECO:0007669"/>
    <property type="project" value="UniProtKB-KW"/>
</dbReference>
<dbReference type="EMBL" id="QWIM01000711">
    <property type="protein sequence ID" value="RMY31662.1"/>
    <property type="molecule type" value="Genomic_DNA"/>
</dbReference>
<feature type="compositionally biased region" description="Basic and acidic residues" evidence="5">
    <location>
        <begin position="387"/>
        <end position="400"/>
    </location>
</feature>
<dbReference type="VEuPathDB" id="FungiDB:BTJ68_01519"/>
<dbReference type="PANTHER" id="PTHR23146">
    <property type="entry name" value="LEO1 PROTEIN"/>
    <property type="match status" value="1"/>
</dbReference>
<accession>A0A3M7AVT0</accession>
<feature type="compositionally biased region" description="Basic and acidic residues" evidence="5">
    <location>
        <begin position="451"/>
        <end position="460"/>
    </location>
</feature>
<keyword evidence="1 3" id="KW-0547">Nucleotide-binding</keyword>
<feature type="compositionally biased region" description="Low complexity" evidence="5">
    <location>
        <begin position="1"/>
        <end position="11"/>
    </location>
</feature>
<feature type="compositionally biased region" description="Acidic residues" evidence="5">
    <location>
        <begin position="73"/>
        <end position="100"/>
    </location>
</feature>
<feature type="compositionally biased region" description="Basic and acidic residues" evidence="5">
    <location>
        <begin position="491"/>
        <end position="506"/>
    </location>
</feature>
<comment type="caution">
    <text evidence="6">The sequence shown here is derived from an EMBL/GenBank/DDBJ whole genome shotgun (WGS) entry which is preliminary data.</text>
</comment>
<sequence length="632" mass="69937">MASAAAVGANAGLSPDHNNLEQDEGRAGEVTSAIGSKEDGAAEDADDVEENEEDDIRGTARRKGPVEAAAVGDQEDQHDEDEVEGGDDLFGESDDDEAPAEEDKTAQRQLDDEELDSGDDMERRDRVEDAEPSQDQAMESQERTMMSIELPRHPAPEPSDGEMYLMKVPDFMGIDPHAYSHTTFTPPTTDHHSNKPPSAAFSVYNTAISTIRWRHSPSDPKQLQSNARVLRWSDGSMTLQLASQPTVQYEMDGKPLAPPQRNPIKPTPVSTTSSGGRRGRPGDGTVPGERFDQNKDAFTYLVTPTESNPPMLRVTNKITAGLSVKQSEDVTDDAIEKLQAALANAANAKKVQGTTDLQVIDEDPEAKRREAEEAMRKQTAAMKRHQAAIERDQERREKVTGRSSGRSGGGGLNASMLEDEELGGGRPRKAGTTPRKPRQRRNSIYSEDEDFGRRRFGAKEDEYDEEDDFLAGSDEEEEVADDDDPDDGIVEEPRRERTPKRDRPEPAGDDDADAEGEDDDDAPQARTKRRRIVDEDEDEELVLPSTPVLDNYTTPLRQHRHPTAKMGLTFSKLFDRLWGKKEMRILMVGLDAAGKTTILYKLKLGEIVTTIPTIGSQAFLPVVQREVRSRRI</sequence>
<dbReference type="GO" id="GO:0003924">
    <property type="term" value="F:GTPase activity"/>
    <property type="evidence" value="ECO:0007669"/>
    <property type="project" value="InterPro"/>
</dbReference>
<feature type="compositionally biased region" description="Acidic residues" evidence="5">
    <location>
        <begin position="461"/>
        <end position="490"/>
    </location>
</feature>
<dbReference type="Pfam" id="PF00025">
    <property type="entry name" value="Arf"/>
    <property type="match status" value="1"/>
</dbReference>